<sequence>MDKRLIIYAKLQIKGKVETCFLGNYDVHSGTAQCIFDKVDEGLRERDVKLSSIIGLGSGGASVMMGKRAELVLF</sequence>
<organism evidence="1 2">
    <name type="scientific">Champsocephalus esox</name>
    <name type="common">pike icefish</name>
    <dbReference type="NCBI Taxonomy" id="159716"/>
    <lineage>
        <taxon>Eukaryota</taxon>
        <taxon>Metazoa</taxon>
        <taxon>Chordata</taxon>
        <taxon>Craniata</taxon>
        <taxon>Vertebrata</taxon>
        <taxon>Euteleostomi</taxon>
        <taxon>Actinopterygii</taxon>
        <taxon>Neopterygii</taxon>
        <taxon>Teleostei</taxon>
        <taxon>Neoteleostei</taxon>
        <taxon>Acanthomorphata</taxon>
        <taxon>Eupercaria</taxon>
        <taxon>Perciformes</taxon>
        <taxon>Notothenioidei</taxon>
        <taxon>Channichthyidae</taxon>
        <taxon>Champsocephalus</taxon>
    </lineage>
</organism>
<dbReference type="AlphaFoldDB" id="A0AAN8CWI0"/>
<keyword evidence="2" id="KW-1185">Reference proteome</keyword>
<accession>A0AAN8CWI0</accession>
<evidence type="ECO:0000313" key="1">
    <source>
        <dbReference type="EMBL" id="KAK5911780.1"/>
    </source>
</evidence>
<name>A0AAN8CWI0_9TELE</name>
<comment type="caution">
    <text evidence="1">The sequence shown here is derived from an EMBL/GenBank/DDBJ whole genome shotgun (WGS) entry which is preliminary data.</text>
</comment>
<dbReference type="Proteomes" id="UP001335648">
    <property type="component" value="Unassembled WGS sequence"/>
</dbReference>
<reference evidence="1 2" key="1">
    <citation type="journal article" date="2023" name="Mol. Biol. Evol.">
        <title>Genomics of Secondarily Temperate Adaptation in the Only Non-Antarctic Icefish.</title>
        <authorList>
            <person name="Rivera-Colon A.G."/>
            <person name="Rayamajhi N."/>
            <person name="Minhas B.F."/>
            <person name="Madrigal G."/>
            <person name="Bilyk K.T."/>
            <person name="Yoon V."/>
            <person name="Hune M."/>
            <person name="Gregory S."/>
            <person name="Cheng C.H.C."/>
            <person name="Catchen J.M."/>
        </authorList>
    </citation>
    <scope>NUCLEOTIDE SEQUENCE [LARGE SCALE GENOMIC DNA]</scope>
    <source>
        <strain evidence="1">JC2023a</strain>
    </source>
</reference>
<proteinExistence type="predicted"/>
<gene>
    <name evidence="1" type="ORF">CesoFtcFv8_001717</name>
</gene>
<evidence type="ECO:0000313" key="2">
    <source>
        <dbReference type="Proteomes" id="UP001335648"/>
    </source>
</evidence>
<protein>
    <submittedName>
        <fullName evidence="1">Uncharacterized protein</fullName>
    </submittedName>
</protein>
<dbReference type="EMBL" id="JAULUE010002047">
    <property type="protein sequence ID" value="KAK5911780.1"/>
    <property type="molecule type" value="Genomic_DNA"/>
</dbReference>